<gene>
    <name evidence="2" type="ORF">J2S42_007695</name>
</gene>
<name>A0AAE4B2T5_9ACTN</name>
<dbReference type="EMBL" id="JAUSUZ010000001">
    <property type="protein sequence ID" value="MDQ0371026.1"/>
    <property type="molecule type" value="Genomic_DNA"/>
</dbReference>
<dbReference type="InterPro" id="IPR001387">
    <property type="entry name" value="Cro/C1-type_HTH"/>
</dbReference>
<dbReference type="InterPro" id="IPR010982">
    <property type="entry name" value="Lambda_DNA-bd_dom_sf"/>
</dbReference>
<evidence type="ECO:0000259" key="1">
    <source>
        <dbReference type="PROSITE" id="PS50943"/>
    </source>
</evidence>
<dbReference type="Pfam" id="PF19054">
    <property type="entry name" value="DUF5753"/>
    <property type="match status" value="1"/>
</dbReference>
<protein>
    <submittedName>
        <fullName evidence="2">Transcriptional regulator with XRE-family HTH domain</fullName>
    </submittedName>
</protein>
<sequence>MDIQHASPIMLRRRLRTALRTLRDERQLSQRDVAAALDWAPSKLHRLESGETGITVVDLRSLLAYYNVTDPAQIQNLIQIARYARRQLYGGYSDILSAPLLTWLQYEGAASTIRSFEPVLVPGLLQTEEYTTALMRLHPVPSDTEEVLARRV</sequence>
<dbReference type="GO" id="GO:0003677">
    <property type="term" value="F:DNA binding"/>
    <property type="evidence" value="ECO:0007669"/>
    <property type="project" value="InterPro"/>
</dbReference>
<evidence type="ECO:0000313" key="2">
    <source>
        <dbReference type="EMBL" id="MDQ0371026.1"/>
    </source>
</evidence>
<dbReference type="AlphaFoldDB" id="A0AAE4B2T5"/>
<comment type="caution">
    <text evidence="2">The sequence shown here is derived from an EMBL/GenBank/DDBJ whole genome shotgun (WGS) entry which is preliminary data.</text>
</comment>
<dbReference type="Proteomes" id="UP001240236">
    <property type="component" value="Unassembled WGS sequence"/>
</dbReference>
<feature type="domain" description="HTH cro/C1-type" evidence="1">
    <location>
        <begin position="19"/>
        <end position="74"/>
    </location>
</feature>
<dbReference type="SUPFAM" id="SSF47413">
    <property type="entry name" value="lambda repressor-like DNA-binding domains"/>
    <property type="match status" value="1"/>
</dbReference>
<dbReference type="Gene3D" id="1.10.260.40">
    <property type="entry name" value="lambda repressor-like DNA-binding domains"/>
    <property type="match status" value="1"/>
</dbReference>
<keyword evidence="3" id="KW-1185">Reference proteome</keyword>
<dbReference type="Pfam" id="PF13560">
    <property type="entry name" value="HTH_31"/>
    <property type="match status" value="1"/>
</dbReference>
<dbReference type="InterPro" id="IPR043917">
    <property type="entry name" value="DUF5753"/>
</dbReference>
<dbReference type="CDD" id="cd00093">
    <property type="entry name" value="HTH_XRE"/>
    <property type="match status" value="1"/>
</dbReference>
<organism evidence="2 3">
    <name type="scientific">Catenuloplanes indicus</name>
    <dbReference type="NCBI Taxonomy" id="137267"/>
    <lineage>
        <taxon>Bacteria</taxon>
        <taxon>Bacillati</taxon>
        <taxon>Actinomycetota</taxon>
        <taxon>Actinomycetes</taxon>
        <taxon>Micromonosporales</taxon>
        <taxon>Micromonosporaceae</taxon>
        <taxon>Catenuloplanes</taxon>
    </lineage>
</organism>
<evidence type="ECO:0000313" key="3">
    <source>
        <dbReference type="Proteomes" id="UP001240236"/>
    </source>
</evidence>
<dbReference type="SMART" id="SM00530">
    <property type="entry name" value="HTH_XRE"/>
    <property type="match status" value="1"/>
</dbReference>
<dbReference type="RefSeq" id="WP_307247468.1">
    <property type="nucleotide sequence ID" value="NZ_JAUSUZ010000001.1"/>
</dbReference>
<dbReference type="PROSITE" id="PS50943">
    <property type="entry name" value="HTH_CROC1"/>
    <property type="match status" value="1"/>
</dbReference>
<reference evidence="2 3" key="1">
    <citation type="submission" date="2023-07" db="EMBL/GenBank/DDBJ databases">
        <title>Sequencing the genomes of 1000 actinobacteria strains.</title>
        <authorList>
            <person name="Klenk H.-P."/>
        </authorList>
    </citation>
    <scope>NUCLEOTIDE SEQUENCE [LARGE SCALE GENOMIC DNA]</scope>
    <source>
        <strain evidence="2 3">DSM 44709</strain>
    </source>
</reference>
<accession>A0AAE4B2T5</accession>
<proteinExistence type="predicted"/>